<evidence type="ECO:0000313" key="3">
    <source>
        <dbReference type="Proteomes" id="UP000054874"/>
    </source>
</evidence>
<dbReference type="InterPro" id="IPR035897">
    <property type="entry name" value="Toll_tir_struct_dom_sf"/>
</dbReference>
<dbReference type="InterPro" id="IPR036388">
    <property type="entry name" value="WH-like_DNA-bd_sf"/>
</dbReference>
<reference evidence="2 3" key="1">
    <citation type="submission" date="2015-11" db="EMBL/GenBank/DDBJ databases">
        <title>Butyribacter intestini gen. nov., sp. nov., a butyric acid-producing bacterium of the family Lachnospiraceae isolated from the human faeces.</title>
        <authorList>
            <person name="Zou Y."/>
            <person name="Xue W."/>
            <person name="Luo G."/>
            <person name="Lv M."/>
        </authorList>
    </citation>
    <scope>NUCLEOTIDE SEQUENCE [LARGE SCALE GENOMIC DNA]</scope>
    <source>
        <strain evidence="2 3">ACET-33324</strain>
    </source>
</reference>
<dbReference type="Gene3D" id="1.10.10.10">
    <property type="entry name" value="Winged helix-like DNA-binding domain superfamily/Winged helix DNA-binding domain"/>
    <property type="match status" value="1"/>
</dbReference>
<protein>
    <recommendedName>
        <fullName evidence="1">TIR domain-containing protein</fullName>
    </recommendedName>
</protein>
<dbReference type="Proteomes" id="UP000054874">
    <property type="component" value="Unassembled WGS sequence"/>
</dbReference>
<dbReference type="GO" id="GO:0007165">
    <property type="term" value="P:signal transduction"/>
    <property type="evidence" value="ECO:0007669"/>
    <property type="project" value="InterPro"/>
</dbReference>
<dbReference type="STRING" id="290052.ASU35_15705"/>
<dbReference type="Pfam" id="PF13545">
    <property type="entry name" value="HTH_Crp_2"/>
    <property type="match status" value="1"/>
</dbReference>
<dbReference type="SUPFAM" id="SSF52200">
    <property type="entry name" value="Toll/Interleukin receptor TIR domain"/>
    <property type="match status" value="1"/>
</dbReference>
<name>A0A0V8QAU5_9FIRM</name>
<evidence type="ECO:0000313" key="2">
    <source>
        <dbReference type="EMBL" id="KSV57681.1"/>
    </source>
</evidence>
<keyword evidence="3" id="KW-1185">Reference proteome</keyword>
<organism evidence="2 3">
    <name type="scientific">Acetivibrio ethanolgignens</name>
    <dbReference type="NCBI Taxonomy" id="290052"/>
    <lineage>
        <taxon>Bacteria</taxon>
        <taxon>Bacillati</taxon>
        <taxon>Bacillota</taxon>
        <taxon>Clostridia</taxon>
        <taxon>Eubacteriales</taxon>
        <taxon>Oscillospiraceae</taxon>
        <taxon>Acetivibrio</taxon>
    </lineage>
</organism>
<proteinExistence type="predicted"/>
<dbReference type="InterPro" id="IPR036390">
    <property type="entry name" value="WH_DNA-bd_sf"/>
</dbReference>
<sequence>MERPTVFISYKRDKSDVVNELEKQINGRAYIKRDTREIGAWESITEFMNSIRKQDFAILVISENYLKSVACMYEVLQLLKDDNWLEKTMIMLADDINIFGTKEQITYIKYWNDEYTNITELIKTLPPETVSSQAEDLKKISRIKDEIGSFLHIISDRNIPAEDVYEQINIRLEKYNGIKNEEDNTMETVRLGSDAIALLITVCNASGILQVSTSLESYSISIDNTSFVDCSSLDNRAIAKWSDALTKLEYYGLITTDNNFLYRVTQSGYKASEDLEKQIGTEKVKCNNCNYHGASDKKEECPICKCAIGGRENLVLDAIKKNPAVNRKQLSELLGCTERTVVRVLNTLQEKGIIERVGSSRSGTWRIK</sequence>
<dbReference type="InterPro" id="IPR000157">
    <property type="entry name" value="TIR_dom"/>
</dbReference>
<accession>A0A0V8QAU5</accession>
<gene>
    <name evidence="2" type="ORF">ASU35_15705</name>
</gene>
<comment type="caution">
    <text evidence="2">The sequence shown here is derived from an EMBL/GenBank/DDBJ whole genome shotgun (WGS) entry which is preliminary data.</text>
</comment>
<dbReference type="RefSeq" id="WP_058354089.1">
    <property type="nucleotide sequence ID" value="NZ_CABMMD010000207.1"/>
</dbReference>
<dbReference type="Pfam" id="PF13676">
    <property type="entry name" value="TIR_2"/>
    <property type="match status" value="1"/>
</dbReference>
<dbReference type="GO" id="GO:0003677">
    <property type="term" value="F:DNA binding"/>
    <property type="evidence" value="ECO:0007669"/>
    <property type="project" value="InterPro"/>
</dbReference>
<dbReference type="PROSITE" id="PS50104">
    <property type="entry name" value="TIR"/>
    <property type="match status" value="1"/>
</dbReference>
<dbReference type="GO" id="GO:0006355">
    <property type="term" value="P:regulation of DNA-templated transcription"/>
    <property type="evidence" value="ECO:0007669"/>
    <property type="project" value="InterPro"/>
</dbReference>
<dbReference type="OrthoDB" id="2067003at2"/>
<dbReference type="EMBL" id="LNAM01000207">
    <property type="protein sequence ID" value="KSV57681.1"/>
    <property type="molecule type" value="Genomic_DNA"/>
</dbReference>
<dbReference type="Gene3D" id="3.40.50.10140">
    <property type="entry name" value="Toll/interleukin-1 receptor homology (TIR) domain"/>
    <property type="match status" value="1"/>
</dbReference>
<dbReference type="SUPFAM" id="SSF46785">
    <property type="entry name" value="Winged helix' DNA-binding domain"/>
    <property type="match status" value="1"/>
</dbReference>
<evidence type="ECO:0000259" key="1">
    <source>
        <dbReference type="PROSITE" id="PS50104"/>
    </source>
</evidence>
<dbReference type="SMART" id="SM00255">
    <property type="entry name" value="TIR"/>
    <property type="match status" value="1"/>
</dbReference>
<dbReference type="AlphaFoldDB" id="A0A0V8QAU5"/>
<dbReference type="InterPro" id="IPR012318">
    <property type="entry name" value="HTH_CRP"/>
</dbReference>
<feature type="domain" description="TIR" evidence="1">
    <location>
        <begin position="2"/>
        <end position="141"/>
    </location>
</feature>